<keyword evidence="4 7" id="KW-0812">Transmembrane</keyword>
<dbReference type="GO" id="GO:0022857">
    <property type="term" value="F:transmembrane transporter activity"/>
    <property type="evidence" value="ECO:0007669"/>
    <property type="project" value="TreeGrafter"/>
</dbReference>
<proteinExistence type="predicted"/>
<sequence length="432" mass="45913">MSAVAVFIIFFLCLIIAIPISIGLGIVSVLPGAFDPSFTASGTFVIRSMLGGIDSFPLLAVPMFVLSGMIMAKGGISKKIFDVFAFFIGKLTAGMPCAVIVTCLFYGAISGSGPATVAAVGSMTIPILIKLGYDKTFATAIVAVAGGLGVIIPPSIPFIMFGMASGESVSDLFIGGIVPGVLIGVLLMVYAVFYCKRHGEDKEKIHEEVDQLHKKGFFGVFKDSFFAILSPVIILGCIYTGIASPTEAAVISVFYSLIVSMFIYRSMKVKDIWPMLVEGVKTYAPILFILAASTAFSRVLTLMQVPQTISQWILGNFHNEIVILLVINIFLLLVGMVMDTTPAILILTPILLPIATAIGMNPIHFGIMMVVNLAIGFVTPPIGVNLFVASSLTEIPIMQIAKKAMPLIVCFLAALLLITFIPQISLVLLGGA</sequence>
<dbReference type="PIRSF" id="PIRSF006066">
    <property type="entry name" value="HI0050"/>
    <property type="match status" value="1"/>
</dbReference>
<dbReference type="AlphaFoldDB" id="A0A9D1WWE3"/>
<dbReference type="EMBL" id="DXEM01000027">
    <property type="protein sequence ID" value="HIX68055.1"/>
    <property type="molecule type" value="Genomic_DNA"/>
</dbReference>
<reference evidence="9" key="2">
    <citation type="submission" date="2021-04" db="EMBL/GenBank/DDBJ databases">
        <authorList>
            <person name="Gilroy R."/>
        </authorList>
    </citation>
    <scope>NUCLEOTIDE SEQUENCE</scope>
    <source>
        <strain evidence="9">CHK191-13928</strain>
    </source>
</reference>
<accession>A0A9D1WWE3</accession>
<dbReference type="Proteomes" id="UP000886721">
    <property type="component" value="Unassembled WGS sequence"/>
</dbReference>
<protein>
    <submittedName>
        <fullName evidence="9">TRAP transporter large permease</fullName>
    </submittedName>
</protein>
<evidence type="ECO:0000256" key="1">
    <source>
        <dbReference type="ARBA" id="ARBA00004429"/>
    </source>
</evidence>
<keyword evidence="5 7" id="KW-1133">Transmembrane helix</keyword>
<reference evidence="9" key="1">
    <citation type="journal article" date="2021" name="PeerJ">
        <title>Extensive microbial diversity within the chicken gut microbiome revealed by metagenomics and culture.</title>
        <authorList>
            <person name="Gilroy R."/>
            <person name="Ravi A."/>
            <person name="Getino M."/>
            <person name="Pursley I."/>
            <person name="Horton D.L."/>
            <person name="Alikhan N.F."/>
            <person name="Baker D."/>
            <person name="Gharbi K."/>
            <person name="Hall N."/>
            <person name="Watson M."/>
            <person name="Adriaenssens E.M."/>
            <person name="Foster-Nyarko E."/>
            <person name="Jarju S."/>
            <person name="Secka A."/>
            <person name="Antonio M."/>
            <person name="Oren A."/>
            <person name="Chaudhuri R.R."/>
            <person name="La Ragione R."/>
            <person name="Hildebrand F."/>
            <person name="Pallen M.J."/>
        </authorList>
    </citation>
    <scope>NUCLEOTIDE SEQUENCE</scope>
    <source>
        <strain evidence="9">CHK191-13928</strain>
    </source>
</reference>
<feature type="transmembrane region" description="Helical" evidence="7">
    <location>
        <begin position="83"/>
        <end position="109"/>
    </location>
</feature>
<comment type="subcellular location">
    <subcellularLocation>
        <location evidence="1">Cell inner membrane</location>
        <topology evidence="1">Multi-pass membrane protein</topology>
    </subcellularLocation>
</comment>
<evidence type="ECO:0000313" key="9">
    <source>
        <dbReference type="EMBL" id="HIX68055.1"/>
    </source>
</evidence>
<feature type="transmembrane region" description="Helical" evidence="7">
    <location>
        <begin position="224"/>
        <end position="242"/>
    </location>
</feature>
<evidence type="ECO:0000256" key="3">
    <source>
        <dbReference type="ARBA" id="ARBA00022519"/>
    </source>
</evidence>
<gene>
    <name evidence="9" type="ORF">H9735_08075</name>
</gene>
<evidence type="ECO:0000259" key="8">
    <source>
        <dbReference type="Pfam" id="PF06808"/>
    </source>
</evidence>
<feature type="transmembrane region" description="Helical" evidence="7">
    <location>
        <begin position="115"/>
        <end position="133"/>
    </location>
</feature>
<name>A0A9D1WWE3_9FIRM</name>
<feature type="domain" description="TRAP C4-dicarboxylate transport system permease DctM subunit" evidence="8">
    <location>
        <begin position="7"/>
        <end position="424"/>
    </location>
</feature>
<evidence type="ECO:0000313" key="10">
    <source>
        <dbReference type="Proteomes" id="UP000886721"/>
    </source>
</evidence>
<feature type="transmembrane region" description="Helical" evidence="7">
    <location>
        <begin position="50"/>
        <end position="71"/>
    </location>
</feature>
<keyword evidence="3" id="KW-0997">Cell inner membrane</keyword>
<feature type="transmembrane region" description="Helical" evidence="7">
    <location>
        <begin position="404"/>
        <end position="429"/>
    </location>
</feature>
<dbReference type="Pfam" id="PF06808">
    <property type="entry name" value="DctM"/>
    <property type="match status" value="1"/>
</dbReference>
<feature type="transmembrane region" description="Helical" evidence="7">
    <location>
        <begin position="344"/>
        <end position="363"/>
    </location>
</feature>
<feature type="transmembrane region" description="Helical" evidence="7">
    <location>
        <begin position="369"/>
        <end position="392"/>
    </location>
</feature>
<evidence type="ECO:0000256" key="6">
    <source>
        <dbReference type="ARBA" id="ARBA00023136"/>
    </source>
</evidence>
<feature type="transmembrane region" description="Helical" evidence="7">
    <location>
        <begin position="248"/>
        <end position="264"/>
    </location>
</feature>
<evidence type="ECO:0000256" key="4">
    <source>
        <dbReference type="ARBA" id="ARBA00022692"/>
    </source>
</evidence>
<dbReference type="GO" id="GO:0005886">
    <property type="term" value="C:plasma membrane"/>
    <property type="evidence" value="ECO:0007669"/>
    <property type="project" value="UniProtKB-SubCell"/>
</dbReference>
<dbReference type="InterPro" id="IPR004681">
    <property type="entry name" value="TRAP_DctM"/>
</dbReference>
<dbReference type="NCBIfam" id="TIGR00786">
    <property type="entry name" value="dctM"/>
    <property type="match status" value="1"/>
</dbReference>
<dbReference type="PANTHER" id="PTHR33362">
    <property type="entry name" value="SIALIC ACID TRAP TRANSPORTER PERMEASE PROTEIN SIAT-RELATED"/>
    <property type="match status" value="1"/>
</dbReference>
<evidence type="ECO:0000256" key="5">
    <source>
        <dbReference type="ARBA" id="ARBA00022989"/>
    </source>
</evidence>
<comment type="caution">
    <text evidence="9">The sequence shown here is derived from an EMBL/GenBank/DDBJ whole genome shotgun (WGS) entry which is preliminary data.</text>
</comment>
<feature type="transmembrane region" description="Helical" evidence="7">
    <location>
        <begin position="7"/>
        <end position="30"/>
    </location>
</feature>
<feature type="transmembrane region" description="Helical" evidence="7">
    <location>
        <begin position="317"/>
        <end position="337"/>
    </location>
</feature>
<organism evidence="9 10">
    <name type="scientific">Candidatus Anaerostipes excrementavium</name>
    <dbReference type="NCBI Taxonomy" id="2838463"/>
    <lineage>
        <taxon>Bacteria</taxon>
        <taxon>Bacillati</taxon>
        <taxon>Bacillota</taxon>
        <taxon>Clostridia</taxon>
        <taxon>Lachnospirales</taxon>
        <taxon>Lachnospiraceae</taxon>
        <taxon>Anaerostipes</taxon>
    </lineage>
</organism>
<evidence type="ECO:0000256" key="7">
    <source>
        <dbReference type="SAM" id="Phobius"/>
    </source>
</evidence>
<feature type="transmembrane region" description="Helical" evidence="7">
    <location>
        <begin position="172"/>
        <end position="195"/>
    </location>
</feature>
<evidence type="ECO:0000256" key="2">
    <source>
        <dbReference type="ARBA" id="ARBA00022475"/>
    </source>
</evidence>
<dbReference type="InterPro" id="IPR010656">
    <property type="entry name" value="DctM"/>
</dbReference>
<keyword evidence="6 7" id="KW-0472">Membrane</keyword>
<keyword evidence="2" id="KW-1003">Cell membrane</keyword>
<feature type="transmembrane region" description="Helical" evidence="7">
    <location>
        <begin position="140"/>
        <end position="160"/>
    </location>
</feature>
<dbReference type="PANTHER" id="PTHR33362:SF5">
    <property type="entry name" value="C4-DICARBOXYLATE TRAP TRANSPORTER LARGE PERMEASE PROTEIN DCTM"/>
    <property type="match status" value="1"/>
</dbReference>
<feature type="transmembrane region" description="Helical" evidence="7">
    <location>
        <begin position="285"/>
        <end position="305"/>
    </location>
</feature>